<dbReference type="SUPFAM" id="SSF52540">
    <property type="entry name" value="P-loop containing nucleoside triphosphate hydrolases"/>
    <property type="match status" value="1"/>
</dbReference>
<dbReference type="PANTHER" id="PTHR32071:SF120">
    <property type="entry name" value="TRANSCRIPTIONAL REGULATOR-RELATED"/>
    <property type="match status" value="1"/>
</dbReference>
<dbReference type="PANTHER" id="PTHR32071">
    <property type="entry name" value="TRANSCRIPTIONAL REGULATORY PROTEIN"/>
    <property type="match status" value="1"/>
</dbReference>
<dbReference type="Gene3D" id="1.10.8.60">
    <property type="match status" value="1"/>
</dbReference>
<sequence length="437" mass="48446">MRKRLLCIAPDDAHTAALMTGPIHDWDTCCVDNLADADRVLRADGYPVGLLLRTRALLRSFDLDGFLRRHRDTAWIGVFRPHDVDHAACCDLIVDHLADYHTEPVDPRRLAWTLGHAHGWAQLRRPSAPQDDAGLLVGRADAMVRLRAQVARVARVDAPVLIWGESGSGKELTAQAIHAQSARARGPFVPVNCGAMPPNLIQSELFGYERGAFTGAARARAGLIESAHGGTLFLDEIGDLPKDLQANLLRFLQEKTICRLGSTRALRVDVRVIAASHVQLQRAVAGGDFREDLYYRLAVLPVTVPALRERREDVVTLAEHFFRLYADERSPRLTGFSSRAVAALLDHAWPGNVRELINRVRRALVMADGRLVMPQDLGLESARVTTSALDDVRARTERLALRECLQRSGRNVSRAARELGVSRTTLYRLLSKHGIQP</sequence>
<dbReference type="Pfam" id="PF25601">
    <property type="entry name" value="AAA_lid_14"/>
    <property type="match status" value="1"/>
</dbReference>
<keyword evidence="2" id="KW-0067">ATP-binding</keyword>
<evidence type="ECO:0000313" key="7">
    <source>
        <dbReference type="EMBL" id="MVW63467.1"/>
    </source>
</evidence>
<keyword evidence="8" id="KW-1185">Reference proteome</keyword>
<keyword evidence="1" id="KW-0547">Nucleotide-binding</keyword>
<dbReference type="Proteomes" id="UP000443353">
    <property type="component" value="Unassembled WGS sequence"/>
</dbReference>
<dbReference type="FunFam" id="3.40.50.300:FF:000006">
    <property type="entry name" value="DNA-binding transcriptional regulator NtrC"/>
    <property type="match status" value="1"/>
</dbReference>
<dbReference type="Gene3D" id="3.40.50.300">
    <property type="entry name" value="P-loop containing nucleotide triphosphate hydrolases"/>
    <property type="match status" value="1"/>
</dbReference>
<evidence type="ECO:0000256" key="2">
    <source>
        <dbReference type="ARBA" id="ARBA00022840"/>
    </source>
</evidence>
<dbReference type="PROSITE" id="PS00688">
    <property type="entry name" value="SIGMA54_INTERACT_3"/>
    <property type="match status" value="1"/>
</dbReference>
<dbReference type="GO" id="GO:0006355">
    <property type="term" value="P:regulation of DNA-templated transcription"/>
    <property type="evidence" value="ECO:0007669"/>
    <property type="project" value="InterPro"/>
</dbReference>
<dbReference type="Gene3D" id="1.10.10.60">
    <property type="entry name" value="Homeodomain-like"/>
    <property type="match status" value="1"/>
</dbReference>
<evidence type="ECO:0000256" key="1">
    <source>
        <dbReference type="ARBA" id="ARBA00022741"/>
    </source>
</evidence>
<evidence type="ECO:0000256" key="4">
    <source>
        <dbReference type="ARBA" id="ARBA00023125"/>
    </source>
</evidence>
<accession>A0A7X3KAB9</accession>
<keyword evidence="4" id="KW-0238">DNA-binding</keyword>
<gene>
    <name evidence="7" type="ORF">GPY61_26435</name>
</gene>
<dbReference type="Pfam" id="PF02954">
    <property type="entry name" value="HTH_8"/>
    <property type="match status" value="1"/>
</dbReference>
<dbReference type="CDD" id="cd00009">
    <property type="entry name" value="AAA"/>
    <property type="match status" value="1"/>
</dbReference>
<dbReference type="InterPro" id="IPR009057">
    <property type="entry name" value="Homeodomain-like_sf"/>
</dbReference>
<proteinExistence type="predicted"/>
<dbReference type="AlphaFoldDB" id="A0A7X3KAB9"/>
<dbReference type="InterPro" id="IPR058031">
    <property type="entry name" value="AAA_lid_NorR"/>
</dbReference>
<dbReference type="PROSITE" id="PS00676">
    <property type="entry name" value="SIGMA54_INTERACT_2"/>
    <property type="match status" value="1"/>
</dbReference>
<reference evidence="7 8" key="1">
    <citation type="submission" date="2019-12" db="EMBL/GenBank/DDBJ databases">
        <authorList>
            <person name="Li C."/>
            <person name="Zhao J."/>
        </authorList>
    </citation>
    <scope>NUCLEOTIDE SEQUENCE [LARGE SCALE GENOMIC DNA]</scope>
    <source>
        <strain evidence="7 8">NEAU-DD11</strain>
    </source>
</reference>
<dbReference type="InterPro" id="IPR002078">
    <property type="entry name" value="Sigma_54_int"/>
</dbReference>
<dbReference type="InterPro" id="IPR003593">
    <property type="entry name" value="AAA+_ATPase"/>
</dbReference>
<evidence type="ECO:0000259" key="6">
    <source>
        <dbReference type="PROSITE" id="PS50045"/>
    </source>
</evidence>
<dbReference type="PRINTS" id="PR01590">
    <property type="entry name" value="HTHFIS"/>
</dbReference>
<dbReference type="InterPro" id="IPR025944">
    <property type="entry name" value="Sigma_54_int_dom_CS"/>
</dbReference>
<dbReference type="Pfam" id="PF20161">
    <property type="entry name" value="VpsR"/>
    <property type="match status" value="1"/>
</dbReference>
<dbReference type="InterPro" id="IPR027417">
    <property type="entry name" value="P-loop_NTPase"/>
</dbReference>
<keyword evidence="3" id="KW-0805">Transcription regulation</keyword>
<protein>
    <submittedName>
        <fullName evidence="7">AAA domain-containing protein</fullName>
    </submittedName>
</protein>
<dbReference type="InterPro" id="IPR002197">
    <property type="entry name" value="HTH_Fis"/>
</dbReference>
<dbReference type="InterPro" id="IPR045343">
    <property type="entry name" value="VpsR"/>
</dbReference>
<dbReference type="PROSITE" id="PS50045">
    <property type="entry name" value="SIGMA54_INTERACT_4"/>
    <property type="match status" value="1"/>
</dbReference>
<dbReference type="InterPro" id="IPR025943">
    <property type="entry name" value="Sigma_54_int_dom_ATP-bd_2"/>
</dbReference>
<dbReference type="EMBL" id="WSES01000009">
    <property type="protein sequence ID" value="MVW63467.1"/>
    <property type="molecule type" value="Genomic_DNA"/>
</dbReference>
<comment type="caution">
    <text evidence="7">The sequence shown here is derived from an EMBL/GenBank/DDBJ whole genome shotgun (WGS) entry which is preliminary data.</text>
</comment>
<keyword evidence="5" id="KW-0804">Transcription</keyword>
<dbReference type="GO" id="GO:0043565">
    <property type="term" value="F:sequence-specific DNA binding"/>
    <property type="evidence" value="ECO:0007669"/>
    <property type="project" value="InterPro"/>
</dbReference>
<dbReference type="GO" id="GO:0005524">
    <property type="term" value="F:ATP binding"/>
    <property type="evidence" value="ECO:0007669"/>
    <property type="project" value="UniProtKB-KW"/>
</dbReference>
<feature type="domain" description="Sigma-54 factor interaction" evidence="6">
    <location>
        <begin position="136"/>
        <end position="365"/>
    </location>
</feature>
<dbReference type="SMART" id="SM00382">
    <property type="entry name" value="AAA"/>
    <property type="match status" value="1"/>
</dbReference>
<dbReference type="SUPFAM" id="SSF46689">
    <property type="entry name" value="Homeodomain-like"/>
    <property type="match status" value="1"/>
</dbReference>
<organism evidence="7 8">
    <name type="scientific">Massilia cellulosiltytica</name>
    <dbReference type="NCBI Taxonomy" id="2683234"/>
    <lineage>
        <taxon>Bacteria</taxon>
        <taxon>Pseudomonadati</taxon>
        <taxon>Pseudomonadota</taxon>
        <taxon>Betaproteobacteria</taxon>
        <taxon>Burkholderiales</taxon>
        <taxon>Oxalobacteraceae</taxon>
        <taxon>Telluria group</taxon>
        <taxon>Massilia</taxon>
    </lineage>
</organism>
<evidence type="ECO:0000256" key="3">
    <source>
        <dbReference type="ARBA" id="ARBA00023015"/>
    </source>
</evidence>
<evidence type="ECO:0000256" key="5">
    <source>
        <dbReference type="ARBA" id="ARBA00023163"/>
    </source>
</evidence>
<dbReference type="RefSeq" id="WP_160410353.1">
    <property type="nucleotide sequence ID" value="NZ_WSES01000009.1"/>
</dbReference>
<dbReference type="Pfam" id="PF00158">
    <property type="entry name" value="Sigma54_activat"/>
    <property type="match status" value="1"/>
</dbReference>
<evidence type="ECO:0000313" key="8">
    <source>
        <dbReference type="Proteomes" id="UP000443353"/>
    </source>
</evidence>
<name>A0A7X3KAB9_9BURK</name>